<organism evidence="2">
    <name type="scientific">Culex pipiens</name>
    <name type="common">House mosquito</name>
    <dbReference type="NCBI Taxonomy" id="7175"/>
    <lineage>
        <taxon>Eukaryota</taxon>
        <taxon>Metazoa</taxon>
        <taxon>Ecdysozoa</taxon>
        <taxon>Arthropoda</taxon>
        <taxon>Hexapoda</taxon>
        <taxon>Insecta</taxon>
        <taxon>Pterygota</taxon>
        <taxon>Neoptera</taxon>
        <taxon>Endopterygota</taxon>
        <taxon>Diptera</taxon>
        <taxon>Nematocera</taxon>
        <taxon>Culicoidea</taxon>
        <taxon>Culicidae</taxon>
        <taxon>Culicinae</taxon>
        <taxon>Culicini</taxon>
        <taxon>Culex</taxon>
        <taxon>Culex</taxon>
    </lineage>
</organism>
<dbReference type="AlphaFoldDB" id="A0A8D8CXD5"/>
<accession>A0A8D8CXD5</accession>
<proteinExistence type="predicted"/>
<feature type="region of interest" description="Disordered" evidence="1">
    <location>
        <begin position="41"/>
        <end position="63"/>
    </location>
</feature>
<evidence type="ECO:0000313" key="2">
    <source>
        <dbReference type="EMBL" id="CAG6499162.1"/>
    </source>
</evidence>
<feature type="compositionally biased region" description="Low complexity" evidence="1">
    <location>
        <begin position="42"/>
        <end position="63"/>
    </location>
</feature>
<reference evidence="2" key="1">
    <citation type="submission" date="2021-05" db="EMBL/GenBank/DDBJ databases">
        <authorList>
            <person name="Alioto T."/>
            <person name="Alioto T."/>
            <person name="Gomez Garrido J."/>
        </authorList>
    </citation>
    <scope>NUCLEOTIDE SEQUENCE</scope>
</reference>
<protein>
    <submittedName>
        <fullName evidence="2">(northern house mosquito) hypothetical protein</fullName>
    </submittedName>
</protein>
<name>A0A8D8CXD5_CULPI</name>
<dbReference type="EMBL" id="HBUE01137111">
    <property type="protein sequence ID" value="CAG6499162.1"/>
    <property type="molecule type" value="Transcribed_RNA"/>
</dbReference>
<sequence length="100" mass="11175">MARASRSGAPSWTRSWRTCRRWPPGARTPCSTTLPTCSLCGRPTSSRAGSPTRRTTSSRRSSAVICPRFRRCLPSRRHSMPVSPRLSRKESTTSRPSRIS</sequence>
<evidence type="ECO:0000256" key="1">
    <source>
        <dbReference type="SAM" id="MobiDB-lite"/>
    </source>
</evidence>
<dbReference type="EMBL" id="HBUE01137115">
    <property type="protein sequence ID" value="CAG6499171.1"/>
    <property type="molecule type" value="Transcribed_RNA"/>
</dbReference>
<feature type="region of interest" description="Disordered" evidence="1">
    <location>
        <begin position="75"/>
        <end position="100"/>
    </location>
</feature>